<proteinExistence type="inferred from homology"/>
<dbReference type="Gene3D" id="3.30.530.20">
    <property type="match status" value="1"/>
</dbReference>
<evidence type="ECO:0000259" key="2">
    <source>
        <dbReference type="Pfam" id="PF08327"/>
    </source>
</evidence>
<dbReference type="InterPro" id="IPR023393">
    <property type="entry name" value="START-like_dom_sf"/>
</dbReference>
<reference evidence="3 4" key="1">
    <citation type="submission" date="2016-10" db="EMBL/GenBank/DDBJ databases">
        <authorList>
            <person name="de Groot N.N."/>
        </authorList>
    </citation>
    <scope>NUCLEOTIDE SEQUENCE [LARGE SCALE GENOMIC DNA]</scope>
    <source>
        <strain evidence="3 4">CGMCC 4.7037</strain>
    </source>
</reference>
<protein>
    <submittedName>
        <fullName evidence="3">Uncharacterized conserved protein YndB, AHSA1/START domain</fullName>
    </submittedName>
</protein>
<comment type="similarity">
    <text evidence="1">Belongs to the AHA1 family.</text>
</comment>
<dbReference type="CDD" id="cd08899">
    <property type="entry name" value="SRPBCC_CalC_Aha1-like_6"/>
    <property type="match status" value="1"/>
</dbReference>
<keyword evidence="4" id="KW-1185">Reference proteome</keyword>
<dbReference type="AlphaFoldDB" id="A0A1H5YP92"/>
<organism evidence="3 4">
    <name type="scientific">Nonomuraea solani</name>
    <dbReference type="NCBI Taxonomy" id="1144553"/>
    <lineage>
        <taxon>Bacteria</taxon>
        <taxon>Bacillati</taxon>
        <taxon>Actinomycetota</taxon>
        <taxon>Actinomycetes</taxon>
        <taxon>Streptosporangiales</taxon>
        <taxon>Streptosporangiaceae</taxon>
        <taxon>Nonomuraea</taxon>
    </lineage>
</organism>
<evidence type="ECO:0000313" key="3">
    <source>
        <dbReference type="EMBL" id="SEG25918.1"/>
    </source>
</evidence>
<accession>A0A1H5YP92</accession>
<gene>
    <name evidence="3" type="ORF">SAMN05444920_102367</name>
</gene>
<evidence type="ECO:0000256" key="1">
    <source>
        <dbReference type="ARBA" id="ARBA00006817"/>
    </source>
</evidence>
<feature type="domain" description="Activator of Hsp90 ATPase homologue 1/2-like C-terminal" evidence="2">
    <location>
        <begin position="28"/>
        <end position="128"/>
    </location>
</feature>
<dbReference type="Pfam" id="PF08327">
    <property type="entry name" value="AHSA1"/>
    <property type="match status" value="1"/>
</dbReference>
<dbReference type="EMBL" id="FNVT01000002">
    <property type="protein sequence ID" value="SEG25918.1"/>
    <property type="molecule type" value="Genomic_DNA"/>
</dbReference>
<name>A0A1H5YP92_9ACTN</name>
<evidence type="ECO:0000313" key="4">
    <source>
        <dbReference type="Proteomes" id="UP000236732"/>
    </source>
</evidence>
<dbReference type="InterPro" id="IPR013538">
    <property type="entry name" value="ASHA1/2-like_C"/>
</dbReference>
<dbReference type="SUPFAM" id="SSF55961">
    <property type="entry name" value="Bet v1-like"/>
    <property type="match status" value="1"/>
</dbReference>
<dbReference type="Proteomes" id="UP000236732">
    <property type="component" value="Unassembled WGS sequence"/>
</dbReference>
<sequence length="191" mass="21262">MSDWLTRNHREIGRRDGARSMVLRRGYDAAIEDVWAACTEPDRLNRWFLKVGGDLSPGGTFELEGNARGEILRCERPHLLAVTWKYGDLPDSRVELRLTVPSIGHTMLELEHYLLPEDGVVGVGIGWELPLSVALPLYLRGELPETPVGEWYEPGEEQQRLAGIAAQAWVALAQAEGLPLPPMPPLPPDRA</sequence>